<proteinExistence type="predicted"/>
<dbReference type="EMBL" id="JAMZIH010006403">
    <property type="protein sequence ID" value="KAJ1673957.1"/>
    <property type="molecule type" value="Genomic_DNA"/>
</dbReference>
<evidence type="ECO:0000313" key="2">
    <source>
        <dbReference type="Proteomes" id="UP001145114"/>
    </source>
</evidence>
<comment type="caution">
    <text evidence="1">The sequence shown here is derived from an EMBL/GenBank/DDBJ whole genome shotgun (WGS) entry which is preliminary data.</text>
</comment>
<evidence type="ECO:0000313" key="1">
    <source>
        <dbReference type="EMBL" id="KAJ1673957.1"/>
    </source>
</evidence>
<protein>
    <submittedName>
        <fullName evidence="1">Suppressor of deletion of TFIIS</fullName>
    </submittedName>
</protein>
<accession>A0ACC1HBW9</accession>
<organism evidence="1 2">
    <name type="scientific">Spiromyces aspiralis</name>
    <dbReference type="NCBI Taxonomy" id="68401"/>
    <lineage>
        <taxon>Eukaryota</taxon>
        <taxon>Fungi</taxon>
        <taxon>Fungi incertae sedis</taxon>
        <taxon>Zoopagomycota</taxon>
        <taxon>Kickxellomycotina</taxon>
        <taxon>Kickxellomycetes</taxon>
        <taxon>Kickxellales</taxon>
        <taxon>Kickxellaceae</taxon>
        <taxon>Spiromyces</taxon>
    </lineage>
</organism>
<sequence>MTVTTITTATDIYDAVPVTTEARNGSGNDSKGDQRPILFLDIDNCLYSPDYNIHIMMSESHDWRRQPRHTEELCLHYYVEYGLAIRGLIKFHHKNVDLSLPLEDILKDDPVLRDMLERIDARIWAFTNANLPHAQRVLKCLGISHLIEGITYCNYSEVNFPCKPGKDAYLRALEHSGAKPGQKCYLVDDSAKNIIVAREMGWTGIHCTPTHSDVGNHQIGYIHDLLKVVPELEKKRGEEEMEVRPE</sequence>
<gene>
    <name evidence="1" type="primary">SDT1_1</name>
    <name evidence="1" type="ORF">EV182_004244</name>
</gene>
<name>A0ACC1HBW9_9FUNG</name>
<dbReference type="Proteomes" id="UP001145114">
    <property type="component" value="Unassembled WGS sequence"/>
</dbReference>
<keyword evidence="2" id="KW-1185">Reference proteome</keyword>
<reference evidence="1" key="1">
    <citation type="submission" date="2022-06" db="EMBL/GenBank/DDBJ databases">
        <title>Phylogenomic reconstructions and comparative analyses of Kickxellomycotina fungi.</title>
        <authorList>
            <person name="Reynolds N.K."/>
            <person name="Stajich J.E."/>
            <person name="Barry K."/>
            <person name="Grigoriev I.V."/>
            <person name="Crous P."/>
            <person name="Smith M.E."/>
        </authorList>
    </citation>
    <scope>NUCLEOTIDE SEQUENCE</scope>
    <source>
        <strain evidence="1">RSA 2271</strain>
    </source>
</reference>